<name>A0A1I4MTD6_9BACI</name>
<dbReference type="Proteomes" id="UP000198565">
    <property type="component" value="Unassembled WGS sequence"/>
</dbReference>
<dbReference type="Gene3D" id="3.40.50.11190">
    <property type="match status" value="1"/>
</dbReference>
<gene>
    <name evidence="5" type="ORF">SAMN04487943_10785</name>
</gene>
<evidence type="ECO:0000313" key="6">
    <source>
        <dbReference type="Proteomes" id="UP000198565"/>
    </source>
</evidence>
<evidence type="ECO:0000256" key="1">
    <source>
        <dbReference type="ARBA" id="ARBA00023136"/>
    </source>
</evidence>
<dbReference type="GO" id="GO:0016787">
    <property type="term" value="F:hydrolase activity"/>
    <property type="evidence" value="ECO:0007669"/>
    <property type="project" value="UniProtKB-KW"/>
</dbReference>
<accession>A0A1I4MTD6</accession>
<dbReference type="EMBL" id="FOTR01000007">
    <property type="protein sequence ID" value="SFM06571.1"/>
    <property type="molecule type" value="Genomic_DNA"/>
</dbReference>
<evidence type="ECO:0000256" key="2">
    <source>
        <dbReference type="PIRSR" id="PIRSR620023-1"/>
    </source>
</evidence>
<proteinExistence type="predicted"/>
<dbReference type="InterPro" id="IPR007235">
    <property type="entry name" value="Glyco_trans_28_C"/>
</dbReference>
<evidence type="ECO:0000256" key="3">
    <source>
        <dbReference type="PIRSR" id="PIRSR620023-2"/>
    </source>
</evidence>
<keyword evidence="6" id="KW-1185">Reference proteome</keyword>
<dbReference type="PANTHER" id="PTHR21015">
    <property type="entry name" value="UDP-N-ACETYLGLUCOSAMINE--N-ACETYLMURAMYL-(PENTAPEPTIDE) PYROPHOSPHORYL-UNDECAPRENOL N-ACETYLGLUCOSAMINE TRANSFERASE 1"/>
    <property type="match status" value="1"/>
</dbReference>
<dbReference type="Pfam" id="PF04101">
    <property type="entry name" value="Glyco_tran_28_C"/>
    <property type="match status" value="1"/>
</dbReference>
<dbReference type="InterPro" id="IPR020023">
    <property type="entry name" value="PseG"/>
</dbReference>
<feature type="active site" description="Proton acceptor" evidence="2">
    <location>
        <position position="17"/>
    </location>
</feature>
<feature type="domain" description="Glycosyl transferase family 28 C-terminal" evidence="4">
    <location>
        <begin position="188"/>
        <end position="300"/>
    </location>
</feature>
<dbReference type="PANTHER" id="PTHR21015:SF22">
    <property type="entry name" value="GLYCOSYLTRANSFERASE"/>
    <property type="match status" value="1"/>
</dbReference>
<dbReference type="GO" id="GO:0016758">
    <property type="term" value="F:hexosyltransferase activity"/>
    <property type="evidence" value="ECO:0007669"/>
    <property type="project" value="InterPro"/>
</dbReference>
<dbReference type="RefSeq" id="WP_091484166.1">
    <property type="nucleotide sequence ID" value="NZ_FOTR01000007.1"/>
</dbReference>
<protein>
    <submittedName>
        <fullName evidence="5">UDP-2,4-diacetamido-2,4,6-trideoxy-beta-L-altropyranose hydrolase</fullName>
    </submittedName>
</protein>
<organism evidence="5 6">
    <name type="scientific">Gracilibacillus orientalis</name>
    <dbReference type="NCBI Taxonomy" id="334253"/>
    <lineage>
        <taxon>Bacteria</taxon>
        <taxon>Bacillati</taxon>
        <taxon>Bacillota</taxon>
        <taxon>Bacilli</taxon>
        <taxon>Bacillales</taxon>
        <taxon>Bacillaceae</taxon>
        <taxon>Gracilibacillus</taxon>
    </lineage>
</organism>
<keyword evidence="1" id="KW-0472">Membrane</keyword>
<evidence type="ECO:0000259" key="4">
    <source>
        <dbReference type="Pfam" id="PF04101"/>
    </source>
</evidence>
<evidence type="ECO:0000313" key="5">
    <source>
        <dbReference type="EMBL" id="SFM06571.1"/>
    </source>
</evidence>
<dbReference type="STRING" id="334253.SAMN04487943_10785"/>
<sequence>MRVGIRADASQQIGTGHVMRCLVLADQLRMQGVEVVFFCHHFPGNLIAHIERKGFTVRVLSHSASIDDLKQNWKQDAEETLLYIRQYYTFDYFVVDHYALDYRWESTVKPYVHQVMVIDDLANRKHLCDSLLDQNLFANRVRRYQQWVAPDTVLLLGPKYLLLREEFVTTKVKHSKGKTIDRILVSFGGSDPTNETLKTLEAITQIPDQNWQIDVVTGAANPQIQALYHFTTLHKNMRLYEQTNRIAELMAEADIAIGAGGTTTWERCYMQLPTITLEVADNQSEILDHLHVKGLVHHLGKNDDVKSADIKEALLQLMDAPQLLRQIAERLSVFRSNVAHRSVSRFILKE</sequence>
<reference evidence="6" key="1">
    <citation type="submission" date="2016-10" db="EMBL/GenBank/DDBJ databases">
        <authorList>
            <person name="Varghese N."/>
            <person name="Submissions S."/>
        </authorList>
    </citation>
    <scope>NUCLEOTIDE SEQUENCE [LARGE SCALE GENOMIC DNA]</scope>
    <source>
        <strain evidence="6">CGMCC 1.4250</strain>
    </source>
</reference>
<feature type="binding site" evidence="3">
    <location>
        <position position="266"/>
    </location>
    <ligand>
        <name>substrate</name>
    </ligand>
</feature>
<dbReference type="Gene3D" id="3.40.50.2000">
    <property type="entry name" value="Glycogen Phosphorylase B"/>
    <property type="match status" value="1"/>
</dbReference>
<dbReference type="AlphaFoldDB" id="A0A1I4MTD6"/>
<feature type="binding site" evidence="3">
    <location>
        <position position="164"/>
    </location>
    <ligand>
        <name>substrate</name>
    </ligand>
</feature>
<dbReference type="NCBIfam" id="TIGR03590">
    <property type="entry name" value="PseG"/>
    <property type="match status" value="1"/>
</dbReference>
<dbReference type="SUPFAM" id="SSF53756">
    <property type="entry name" value="UDP-Glycosyltransferase/glycogen phosphorylase"/>
    <property type="match status" value="1"/>
</dbReference>
<dbReference type="OrthoDB" id="9805604at2"/>
<keyword evidence="5" id="KW-0378">Hydrolase</keyword>